<gene>
    <name evidence="1" type="ORF">GGI18_002241</name>
</gene>
<keyword evidence="2" id="KW-1185">Reference proteome</keyword>
<evidence type="ECO:0000313" key="1">
    <source>
        <dbReference type="EMBL" id="KAJ2789711.1"/>
    </source>
</evidence>
<accession>A0ACC1KGG9</accession>
<proteinExistence type="predicted"/>
<comment type="caution">
    <text evidence="1">The sequence shown here is derived from an EMBL/GenBank/DDBJ whole genome shotgun (WGS) entry which is preliminary data.</text>
</comment>
<sequence>MMRQTSVHTGGDKSTFGVFVDPSTPLTRPELKPVNVLVRQPLQPGRTRNTASVGCSVLQEVNNVNKKFSLSPNSLIGAEKENFDPVRKELAVYRRSKSMAQPLEDRLVAKGSKGALPLSSSGDIQPGGKHTDDGVSSSSGRSVLSTPTTRILANRGPHLATGNATAGIDPASKVQMRCVTGSEVHMQAKGRPGRSVSMAVMPDRQPQRALPSRKPSSGAAGRAGVNDLVQLLDSMGMASASSLATARLAQLQGMRRLQQYTEVTGRLSQVAKAPELRLGVPPPVVRKPSNSSATPVHPPQDSKKKPNRALLPPPSLPNKPGNKQSKIMSSALLTPPELRKGIR</sequence>
<evidence type="ECO:0000313" key="2">
    <source>
        <dbReference type="Proteomes" id="UP001140066"/>
    </source>
</evidence>
<protein>
    <submittedName>
        <fullName evidence="1">Uncharacterized protein</fullName>
    </submittedName>
</protein>
<name>A0ACC1KGG9_9FUNG</name>
<reference evidence="1" key="1">
    <citation type="submission" date="2022-07" db="EMBL/GenBank/DDBJ databases">
        <title>Phylogenomic reconstructions and comparative analyses of Kickxellomycotina fungi.</title>
        <authorList>
            <person name="Reynolds N.K."/>
            <person name="Stajich J.E."/>
            <person name="Barry K."/>
            <person name="Grigoriev I.V."/>
            <person name="Crous P."/>
            <person name="Smith M.E."/>
        </authorList>
    </citation>
    <scope>NUCLEOTIDE SEQUENCE</scope>
    <source>
        <strain evidence="1">BCRC 34191</strain>
    </source>
</reference>
<dbReference type="Proteomes" id="UP001140066">
    <property type="component" value="Unassembled WGS sequence"/>
</dbReference>
<organism evidence="1 2">
    <name type="scientific">Coemansia linderi</name>
    <dbReference type="NCBI Taxonomy" id="2663919"/>
    <lineage>
        <taxon>Eukaryota</taxon>
        <taxon>Fungi</taxon>
        <taxon>Fungi incertae sedis</taxon>
        <taxon>Zoopagomycota</taxon>
        <taxon>Kickxellomycotina</taxon>
        <taxon>Kickxellomycetes</taxon>
        <taxon>Kickxellales</taxon>
        <taxon>Kickxellaceae</taxon>
        <taxon>Coemansia</taxon>
    </lineage>
</organism>
<dbReference type="EMBL" id="JANBUK010000505">
    <property type="protein sequence ID" value="KAJ2789711.1"/>
    <property type="molecule type" value="Genomic_DNA"/>
</dbReference>